<dbReference type="InterPro" id="IPR036179">
    <property type="entry name" value="Ig-like_dom_sf"/>
</dbReference>
<keyword evidence="7" id="KW-0433">Leucine-rich repeat</keyword>
<feature type="domain" description="Ig-like" evidence="25">
    <location>
        <begin position="310"/>
        <end position="396"/>
    </location>
</feature>
<dbReference type="PROSITE" id="PS51450">
    <property type="entry name" value="LRR"/>
    <property type="match status" value="3"/>
</dbReference>
<evidence type="ECO:0000256" key="23">
    <source>
        <dbReference type="PIRSR" id="PIRSR619791-2"/>
    </source>
</evidence>
<dbReference type="PANTHER" id="PTHR11475:SF58">
    <property type="entry name" value="PEROXIDASIN"/>
    <property type="match status" value="1"/>
</dbReference>
<dbReference type="InterPro" id="IPR013783">
    <property type="entry name" value="Ig-like_fold"/>
</dbReference>
<evidence type="ECO:0000256" key="6">
    <source>
        <dbReference type="ARBA" id="ARBA00022559"/>
    </source>
</evidence>
<dbReference type="PRINTS" id="PR00457">
    <property type="entry name" value="ANPEROXIDASE"/>
</dbReference>
<name>A0AAN5D6A4_9BILA</name>
<evidence type="ECO:0000256" key="24">
    <source>
        <dbReference type="SAM" id="SignalP"/>
    </source>
</evidence>
<feature type="domain" description="Ig-like" evidence="25">
    <location>
        <begin position="403"/>
        <end position="490"/>
    </location>
</feature>
<dbReference type="GO" id="GO:0005615">
    <property type="term" value="C:extracellular space"/>
    <property type="evidence" value="ECO:0007669"/>
    <property type="project" value="TreeGrafter"/>
</dbReference>
<evidence type="ECO:0000256" key="9">
    <source>
        <dbReference type="ARBA" id="ARBA00022723"/>
    </source>
</evidence>
<keyword evidence="14 23" id="KW-0408">Iron</keyword>
<dbReference type="InterPro" id="IPR003599">
    <property type="entry name" value="Ig_sub"/>
</dbReference>
<evidence type="ECO:0000259" key="25">
    <source>
        <dbReference type="PROSITE" id="PS50835"/>
    </source>
</evidence>
<keyword evidence="8 23" id="KW-0349">Heme</keyword>
<organism evidence="26 27">
    <name type="scientific">Pristionchus mayeri</name>
    <dbReference type="NCBI Taxonomy" id="1317129"/>
    <lineage>
        <taxon>Eukaryota</taxon>
        <taxon>Metazoa</taxon>
        <taxon>Ecdysozoa</taxon>
        <taxon>Nematoda</taxon>
        <taxon>Chromadorea</taxon>
        <taxon>Rhabditida</taxon>
        <taxon>Rhabditina</taxon>
        <taxon>Diplogasteromorpha</taxon>
        <taxon>Diplogasteroidea</taxon>
        <taxon>Neodiplogasteridae</taxon>
        <taxon>Pristionchus</taxon>
    </lineage>
</organism>
<evidence type="ECO:0000256" key="3">
    <source>
        <dbReference type="ARBA" id="ARBA00009588"/>
    </source>
</evidence>
<dbReference type="InterPro" id="IPR000483">
    <property type="entry name" value="Cys-rich_flank_reg_C"/>
</dbReference>
<dbReference type="SMART" id="SM00408">
    <property type="entry name" value="IGc2"/>
    <property type="match status" value="2"/>
</dbReference>
<dbReference type="SUPFAM" id="SSF48113">
    <property type="entry name" value="Heme-dependent peroxidases"/>
    <property type="match status" value="1"/>
</dbReference>
<evidence type="ECO:0000256" key="7">
    <source>
        <dbReference type="ARBA" id="ARBA00022614"/>
    </source>
</evidence>
<keyword evidence="9 23" id="KW-0479">Metal-binding</keyword>
<evidence type="ECO:0000256" key="2">
    <source>
        <dbReference type="ARBA" id="ARBA00004498"/>
    </source>
</evidence>
<evidence type="ECO:0000256" key="15">
    <source>
        <dbReference type="ARBA" id="ARBA00023157"/>
    </source>
</evidence>
<dbReference type="Proteomes" id="UP001328107">
    <property type="component" value="Unassembled WGS sequence"/>
</dbReference>
<dbReference type="SMART" id="SM00082">
    <property type="entry name" value="LRRCT"/>
    <property type="match status" value="1"/>
</dbReference>
<dbReference type="SMART" id="SM00409">
    <property type="entry name" value="IG"/>
    <property type="match status" value="2"/>
</dbReference>
<evidence type="ECO:0000256" key="22">
    <source>
        <dbReference type="ARBA" id="ARBA00061342"/>
    </source>
</evidence>
<evidence type="ECO:0000256" key="5">
    <source>
        <dbReference type="ARBA" id="ARBA00022530"/>
    </source>
</evidence>
<keyword evidence="15" id="KW-1015">Disulfide bond</keyword>
<evidence type="ECO:0000256" key="16">
    <source>
        <dbReference type="ARBA" id="ARBA00023180"/>
    </source>
</evidence>
<dbReference type="GO" id="GO:0046872">
    <property type="term" value="F:metal ion binding"/>
    <property type="evidence" value="ECO:0007669"/>
    <property type="project" value="UniProtKB-KW"/>
</dbReference>
<dbReference type="GO" id="GO:0004601">
    <property type="term" value="F:peroxidase activity"/>
    <property type="evidence" value="ECO:0007669"/>
    <property type="project" value="UniProtKB-KW"/>
</dbReference>
<proteinExistence type="inferred from homology"/>
<dbReference type="FunFam" id="2.60.40.10:FF:001895">
    <property type="entry name" value="PeroXidasiN (Drosophila peroxidase) homolog"/>
    <property type="match status" value="1"/>
</dbReference>
<dbReference type="Pfam" id="PF03098">
    <property type="entry name" value="An_peroxidase"/>
    <property type="match status" value="1"/>
</dbReference>
<dbReference type="GO" id="GO:0020037">
    <property type="term" value="F:heme binding"/>
    <property type="evidence" value="ECO:0007669"/>
    <property type="project" value="InterPro"/>
</dbReference>
<dbReference type="FunFam" id="2.60.40.10:FF:000299">
    <property type="entry name" value="protogenin isoform X2"/>
    <property type="match status" value="1"/>
</dbReference>
<dbReference type="Pfam" id="PF07679">
    <property type="entry name" value="I-set"/>
    <property type="match status" value="2"/>
</dbReference>
<dbReference type="InterPro" id="IPR032675">
    <property type="entry name" value="LRR_dom_sf"/>
</dbReference>
<evidence type="ECO:0000313" key="26">
    <source>
        <dbReference type="EMBL" id="GMR56810.1"/>
    </source>
</evidence>
<evidence type="ECO:0000256" key="8">
    <source>
        <dbReference type="ARBA" id="ARBA00022617"/>
    </source>
</evidence>
<comment type="catalytic activity">
    <reaction evidence="19">
        <text>L-lysyl-[collagen] + L-methionyl-[collagen] + hypobromite = [collagen]-L-lysyl-N-S-L-methionyl-[collagen] + bromide + H2O + H(+)</text>
        <dbReference type="Rhea" id="RHEA:66024"/>
        <dbReference type="Rhea" id="RHEA-COMP:12751"/>
        <dbReference type="Rhea" id="RHEA-COMP:16949"/>
        <dbReference type="Rhea" id="RHEA-COMP:16951"/>
        <dbReference type="ChEBI" id="CHEBI:15377"/>
        <dbReference type="ChEBI" id="CHEBI:15378"/>
        <dbReference type="ChEBI" id="CHEBI:15858"/>
        <dbReference type="ChEBI" id="CHEBI:16044"/>
        <dbReference type="ChEBI" id="CHEBI:29250"/>
        <dbReference type="ChEBI" id="CHEBI:29969"/>
        <dbReference type="ChEBI" id="CHEBI:166867"/>
    </reaction>
    <physiologicalReaction direction="left-to-right" evidence="19">
        <dbReference type="Rhea" id="RHEA:66025"/>
    </physiologicalReaction>
</comment>
<reference evidence="27" key="1">
    <citation type="submission" date="2022-10" db="EMBL/GenBank/DDBJ databases">
        <title>Genome assembly of Pristionchus species.</title>
        <authorList>
            <person name="Yoshida K."/>
            <person name="Sommer R.J."/>
        </authorList>
    </citation>
    <scope>NUCLEOTIDE SEQUENCE [LARGE SCALE GENOMIC DNA]</scope>
    <source>
        <strain evidence="27">RS5460</strain>
    </source>
</reference>
<comment type="catalytic activity">
    <reaction evidence="21">
        <text>hypobromite + L-tyrosyl-[protein] + H(+) = 3-bromo-L-tyrosyl-[protein] + H2O</text>
        <dbReference type="Rhea" id="RHEA:69356"/>
        <dbReference type="Rhea" id="RHEA-COMP:10136"/>
        <dbReference type="Rhea" id="RHEA-COMP:17686"/>
        <dbReference type="ChEBI" id="CHEBI:15377"/>
        <dbReference type="ChEBI" id="CHEBI:15378"/>
        <dbReference type="ChEBI" id="CHEBI:29250"/>
        <dbReference type="ChEBI" id="CHEBI:46858"/>
        <dbReference type="ChEBI" id="CHEBI:183512"/>
    </reaction>
    <physiologicalReaction direction="left-to-right" evidence="21">
        <dbReference type="Rhea" id="RHEA:69357"/>
    </physiologicalReaction>
</comment>
<dbReference type="InterPro" id="IPR001611">
    <property type="entry name" value="Leu-rich_rpt"/>
</dbReference>
<dbReference type="EMBL" id="BTRK01000006">
    <property type="protein sequence ID" value="GMR56810.1"/>
    <property type="molecule type" value="Genomic_DNA"/>
</dbReference>
<comment type="subcellular location">
    <subcellularLocation>
        <location evidence="2">Secreted</location>
        <location evidence="2">Extracellular space</location>
        <location evidence="2">Extracellular matrix</location>
    </subcellularLocation>
</comment>
<comment type="catalytic activity">
    <reaction evidence="20">
        <text>L-tyrosyl-[protein] + bromide + H2O2 + H(+) = 3-bromo-L-tyrosyl-[protein] + 2 H2O</text>
        <dbReference type="Rhea" id="RHEA:69360"/>
        <dbReference type="Rhea" id="RHEA-COMP:10136"/>
        <dbReference type="Rhea" id="RHEA-COMP:17686"/>
        <dbReference type="ChEBI" id="CHEBI:15377"/>
        <dbReference type="ChEBI" id="CHEBI:15378"/>
        <dbReference type="ChEBI" id="CHEBI:15858"/>
        <dbReference type="ChEBI" id="CHEBI:16240"/>
        <dbReference type="ChEBI" id="CHEBI:46858"/>
        <dbReference type="ChEBI" id="CHEBI:183512"/>
    </reaction>
    <physiologicalReaction direction="left-to-right" evidence="20">
        <dbReference type="Rhea" id="RHEA:69361"/>
    </physiologicalReaction>
</comment>
<dbReference type="AlphaFoldDB" id="A0AAN5D6A4"/>
<evidence type="ECO:0000256" key="17">
    <source>
        <dbReference type="ARBA" id="ARBA00047544"/>
    </source>
</evidence>
<dbReference type="InterPro" id="IPR003591">
    <property type="entry name" value="Leu-rich_rpt_typical-subtyp"/>
</dbReference>
<dbReference type="Gene3D" id="1.10.640.10">
    <property type="entry name" value="Haem peroxidase domain superfamily, animal type"/>
    <property type="match status" value="1"/>
</dbReference>
<dbReference type="CDD" id="cd09826">
    <property type="entry name" value="peroxidasin_like"/>
    <property type="match status" value="1"/>
</dbReference>
<keyword evidence="4" id="KW-0964">Secreted</keyword>
<keyword evidence="16" id="KW-0325">Glycoprotein</keyword>
<evidence type="ECO:0000313" key="27">
    <source>
        <dbReference type="Proteomes" id="UP001328107"/>
    </source>
</evidence>
<dbReference type="GO" id="GO:0010975">
    <property type="term" value="P:regulation of neuron projection development"/>
    <property type="evidence" value="ECO:0007669"/>
    <property type="project" value="UniProtKB-ARBA"/>
</dbReference>
<keyword evidence="13" id="KW-0560">Oxidoreductase</keyword>
<keyword evidence="11" id="KW-0677">Repeat</keyword>
<feature type="chain" id="PRO_5042931002" description="Ig-like domain-containing protein" evidence="24">
    <location>
        <begin position="21"/>
        <end position="1271"/>
    </location>
</feature>
<dbReference type="InterPro" id="IPR037120">
    <property type="entry name" value="Haem_peroxidase_sf_animal"/>
</dbReference>
<dbReference type="PROSITE" id="PS50835">
    <property type="entry name" value="IG_LIKE"/>
    <property type="match status" value="2"/>
</dbReference>
<dbReference type="InterPro" id="IPR034824">
    <property type="entry name" value="Peroxidasin_peroxidase"/>
</dbReference>
<dbReference type="InterPro" id="IPR003598">
    <property type="entry name" value="Ig_sub2"/>
</dbReference>
<comment type="catalytic activity">
    <reaction evidence="17">
        <text>bromide + H2O2 = hypobromite + H2O</text>
        <dbReference type="Rhea" id="RHEA:66016"/>
        <dbReference type="ChEBI" id="CHEBI:15377"/>
        <dbReference type="ChEBI" id="CHEBI:15858"/>
        <dbReference type="ChEBI" id="CHEBI:16240"/>
        <dbReference type="ChEBI" id="CHEBI:29250"/>
    </reaction>
    <physiologicalReaction direction="left-to-right" evidence="17">
        <dbReference type="Rhea" id="RHEA:66017"/>
    </physiologicalReaction>
</comment>
<evidence type="ECO:0000256" key="10">
    <source>
        <dbReference type="ARBA" id="ARBA00022729"/>
    </source>
</evidence>
<comment type="similarity">
    <text evidence="22">Belongs to the peroxidase family. XPO subfamily.</text>
</comment>
<accession>A0AAN5D6A4</accession>
<keyword evidence="27" id="KW-1185">Reference proteome</keyword>
<gene>
    <name evidence="26" type="ORF">PMAYCL1PPCAC_27005</name>
</gene>
<comment type="similarity">
    <text evidence="3">Belongs to the immunoglobulin superfamily. DCC family.</text>
</comment>
<dbReference type="Gene3D" id="3.80.10.10">
    <property type="entry name" value="Ribonuclease Inhibitor"/>
    <property type="match status" value="2"/>
</dbReference>
<evidence type="ECO:0000256" key="21">
    <source>
        <dbReference type="ARBA" id="ARBA00049501"/>
    </source>
</evidence>
<evidence type="ECO:0000256" key="11">
    <source>
        <dbReference type="ARBA" id="ARBA00022737"/>
    </source>
</evidence>
<keyword evidence="12" id="KW-0106">Calcium</keyword>
<dbReference type="PROSITE" id="PS50292">
    <property type="entry name" value="PEROXIDASE_3"/>
    <property type="match status" value="1"/>
</dbReference>
<evidence type="ECO:0000256" key="1">
    <source>
        <dbReference type="ARBA" id="ARBA00001970"/>
    </source>
</evidence>
<dbReference type="Pfam" id="PF13855">
    <property type="entry name" value="LRR_8"/>
    <property type="match status" value="1"/>
</dbReference>
<comment type="cofactor">
    <cofactor evidence="1">
        <name>heme b</name>
        <dbReference type="ChEBI" id="CHEBI:60344"/>
    </cofactor>
</comment>
<dbReference type="SUPFAM" id="SSF52058">
    <property type="entry name" value="L domain-like"/>
    <property type="match status" value="1"/>
</dbReference>
<dbReference type="GO" id="GO:0005604">
    <property type="term" value="C:basement membrane"/>
    <property type="evidence" value="ECO:0007669"/>
    <property type="project" value="UniProtKB-ARBA"/>
</dbReference>
<dbReference type="FunFam" id="1.10.640.10:FF:000001">
    <property type="entry name" value="Peroxidasin homolog"/>
    <property type="match status" value="1"/>
</dbReference>
<dbReference type="Gene3D" id="2.10.70.10">
    <property type="entry name" value="Complement Module, domain 1"/>
    <property type="match status" value="1"/>
</dbReference>
<dbReference type="SUPFAM" id="SSF48726">
    <property type="entry name" value="Immunoglobulin"/>
    <property type="match status" value="2"/>
</dbReference>
<evidence type="ECO:0000256" key="18">
    <source>
        <dbReference type="ARBA" id="ARBA00047610"/>
    </source>
</evidence>
<dbReference type="SMART" id="SM00369">
    <property type="entry name" value="LRR_TYP"/>
    <property type="match status" value="4"/>
</dbReference>
<comment type="catalytic activity">
    <reaction evidence="18">
        <text>L-lysyl-[collagen] + L-methionyl-[collagen] + H2O2 = [collagen]-L-lysyl-N-S-L-methionyl-[collagen] + 2 H2O + H(+)</text>
        <dbReference type="Rhea" id="RHEA:66020"/>
        <dbReference type="Rhea" id="RHEA-COMP:12751"/>
        <dbReference type="Rhea" id="RHEA-COMP:16949"/>
        <dbReference type="Rhea" id="RHEA-COMP:16951"/>
        <dbReference type="ChEBI" id="CHEBI:15377"/>
        <dbReference type="ChEBI" id="CHEBI:15378"/>
        <dbReference type="ChEBI" id="CHEBI:16044"/>
        <dbReference type="ChEBI" id="CHEBI:16240"/>
        <dbReference type="ChEBI" id="CHEBI:29969"/>
        <dbReference type="ChEBI" id="CHEBI:166867"/>
    </reaction>
    <physiologicalReaction direction="left-to-right" evidence="18">
        <dbReference type="Rhea" id="RHEA:66021"/>
    </physiologicalReaction>
</comment>
<dbReference type="PANTHER" id="PTHR11475">
    <property type="entry name" value="OXIDASE/PEROXIDASE"/>
    <property type="match status" value="1"/>
</dbReference>
<evidence type="ECO:0000256" key="20">
    <source>
        <dbReference type="ARBA" id="ARBA00048887"/>
    </source>
</evidence>
<feature type="non-terminal residue" evidence="26">
    <location>
        <position position="1"/>
    </location>
</feature>
<dbReference type="InterPro" id="IPR007110">
    <property type="entry name" value="Ig-like_dom"/>
</dbReference>
<keyword evidence="5" id="KW-0272">Extracellular matrix</keyword>
<sequence>RMVLRSALILPLLFLLGVEAGTCPAACTCQPREGIVRCEGPQRLFSVPLSLPENTTVLHLKGNSIRSIASLPPLRQLTALFLSHNRIQSLPENFLDSYPALSHLALGHNDITSVHSLALRTSRVKILELRHNKITHLSSSALDALSSLHTLDLSHNHLHSLPTDLLVNAKRLKIFRINGNPINCDCRLKPFLGIIKKDSSKTVHCHSPKKLSTREIASLEADDLSCPEAEVERSSRESKVLSCPYAETSIWLYKEKEMYESFPDAYTAFPNGSLAVPANGDPSQFSCTFERRPMAVRARRQLSSSQGSAPVFTFKSVDNTFREGTPVKIHCEVTGSPRPHVEWWFRGARLSHSRKHELTNGNQILKVYPFLESDVGSYVCRAANAHGRIESSVRIDLISSVPPSIYDAPHSMAVNPGERVTLRCKARGVPRPFITWFFDGAEIPHLKGRFAVSTDGTELTISPVSRQDDGIFSCMAGNTVGSMMAEARLTVRGVAAIDNALQEETLRNIVDRARANVDRAINSTRLALSQDGVKSVADMKKLFRFAIPAKAVELSKAREIYEESIRLVNAHVDGGLNLAGVDISGANISFESVLAPSHVQTIMELSGCQAGLFKNNPCTSMCFHSKYRSYDGQCNNLDNPTWGVAQWPLRRLLPAVYENGFNTPTGWNKGKLYNGYPMPNARLVSRQLVATREITAHTSLSSFVMQWGQLVDHDITHTPMALSRNAYTSGAICNRTCDNVDPCFNIPLLPDDPKLQRGNEHHRKFPCIEFERSGAICGSGETSLLFQRVTQREQMNILTSYLDASFLYGSTEVQALELRDLFGDHGLLRFDIVSSSQKPYLPFEKDSMMDCRRNNSAENPIRCFLAGDLRANEQLGLTAMHTLFLREHNRLAAKLLEINPLWDGEKIYQESRKIIGAVVQHITYAHWLPLVLGKSGYAELIGEYKGYNPDMDASVSNVFATAAFRFGHTLINPKLRRLNENFTMIAQGDIPLHEALFAPERMLSEGGVDPLLRGLFASPLKLPKPDQLLNTELTEMLFNRNVEIALDLASLNIQRARDHGLPGYTEYRRFCNLSVPTSWAEMETVIKDTDVVAKLRNLYGHPANIDVWVGGIVERRLSEGLVGPLFACIIAEQFKRTRDGDRFWYENAEVFTPMQLQQVKKATLGRLLCDNGDNITRVQKNIFMYPGNSSQLYERCESHPSINLSVFASCCDSSVCEGIPQQELPMRRRRTLKSCVSDDGKHRKHADDWKQDECTRCKCENGAIWCSVTCK</sequence>
<comment type="caution">
    <text evidence="26">The sequence shown here is derived from an EMBL/GenBank/DDBJ whole genome shotgun (WGS) entry which is preliminary data.</text>
</comment>
<dbReference type="InterPro" id="IPR019791">
    <property type="entry name" value="Haem_peroxidase_animal"/>
</dbReference>
<keyword evidence="6" id="KW-0575">Peroxidase</keyword>
<dbReference type="InterPro" id="IPR013098">
    <property type="entry name" value="Ig_I-set"/>
</dbReference>
<keyword evidence="10 24" id="KW-0732">Signal</keyword>
<feature type="signal peptide" evidence="24">
    <location>
        <begin position="1"/>
        <end position="20"/>
    </location>
</feature>
<feature type="binding site" description="axial binding residue" evidence="23">
    <location>
        <position position="968"/>
    </location>
    <ligand>
        <name>heme b</name>
        <dbReference type="ChEBI" id="CHEBI:60344"/>
    </ligand>
    <ligandPart>
        <name>Fe</name>
        <dbReference type="ChEBI" id="CHEBI:18248"/>
    </ligandPart>
</feature>
<protein>
    <recommendedName>
        <fullName evidence="25">Ig-like domain-containing protein</fullName>
    </recommendedName>
</protein>
<dbReference type="InterPro" id="IPR010255">
    <property type="entry name" value="Haem_peroxidase_sf"/>
</dbReference>
<evidence type="ECO:0000256" key="4">
    <source>
        <dbReference type="ARBA" id="ARBA00022525"/>
    </source>
</evidence>
<evidence type="ECO:0000256" key="19">
    <source>
        <dbReference type="ARBA" id="ARBA00048396"/>
    </source>
</evidence>
<dbReference type="Gene3D" id="2.60.40.10">
    <property type="entry name" value="Immunoglobulins"/>
    <property type="match status" value="2"/>
</dbReference>
<evidence type="ECO:0000256" key="12">
    <source>
        <dbReference type="ARBA" id="ARBA00022837"/>
    </source>
</evidence>
<evidence type="ECO:0000256" key="13">
    <source>
        <dbReference type="ARBA" id="ARBA00023002"/>
    </source>
</evidence>
<dbReference type="GO" id="GO:0006979">
    <property type="term" value="P:response to oxidative stress"/>
    <property type="evidence" value="ECO:0007669"/>
    <property type="project" value="InterPro"/>
</dbReference>
<evidence type="ECO:0000256" key="14">
    <source>
        <dbReference type="ARBA" id="ARBA00023004"/>
    </source>
</evidence>